<dbReference type="GeneID" id="64704418"/>
<comment type="caution">
    <text evidence="1">The sequence shown here is derived from an EMBL/GenBank/DDBJ whole genome shotgun (WGS) entry which is preliminary data.</text>
</comment>
<reference evidence="1" key="1">
    <citation type="journal article" date="2020" name="New Phytol.">
        <title>Comparative genomics reveals dynamic genome evolution in host specialist ectomycorrhizal fungi.</title>
        <authorList>
            <person name="Lofgren L.A."/>
            <person name="Nguyen N.H."/>
            <person name="Vilgalys R."/>
            <person name="Ruytinx J."/>
            <person name="Liao H.L."/>
            <person name="Branco S."/>
            <person name="Kuo A."/>
            <person name="LaButti K."/>
            <person name="Lipzen A."/>
            <person name="Andreopoulos W."/>
            <person name="Pangilinan J."/>
            <person name="Riley R."/>
            <person name="Hundley H."/>
            <person name="Na H."/>
            <person name="Barry K."/>
            <person name="Grigoriev I.V."/>
            <person name="Stajich J.E."/>
            <person name="Kennedy P.G."/>
        </authorList>
    </citation>
    <scope>NUCLEOTIDE SEQUENCE</scope>
    <source>
        <strain evidence="1">FC423</strain>
    </source>
</reference>
<proteinExistence type="predicted"/>
<accession>A0A9P7JPC7</accession>
<dbReference type="RefSeq" id="XP_041287862.1">
    <property type="nucleotide sequence ID" value="XM_041442159.1"/>
</dbReference>
<gene>
    <name evidence="1" type="ORF">F5147DRAFT_778659</name>
</gene>
<keyword evidence="2" id="KW-1185">Reference proteome</keyword>
<dbReference type="EMBL" id="JABBWM010000074">
    <property type="protein sequence ID" value="KAG2095437.1"/>
    <property type="molecule type" value="Genomic_DNA"/>
</dbReference>
<evidence type="ECO:0000313" key="2">
    <source>
        <dbReference type="Proteomes" id="UP000823399"/>
    </source>
</evidence>
<dbReference type="AlphaFoldDB" id="A0A9P7JPC7"/>
<evidence type="ECO:0000313" key="1">
    <source>
        <dbReference type="EMBL" id="KAG2095437.1"/>
    </source>
</evidence>
<protein>
    <submittedName>
        <fullName evidence="1">Uncharacterized protein</fullName>
    </submittedName>
</protein>
<name>A0A9P7JPC7_9AGAM</name>
<organism evidence="1 2">
    <name type="scientific">Suillus discolor</name>
    <dbReference type="NCBI Taxonomy" id="1912936"/>
    <lineage>
        <taxon>Eukaryota</taxon>
        <taxon>Fungi</taxon>
        <taxon>Dikarya</taxon>
        <taxon>Basidiomycota</taxon>
        <taxon>Agaricomycotina</taxon>
        <taxon>Agaricomycetes</taxon>
        <taxon>Agaricomycetidae</taxon>
        <taxon>Boletales</taxon>
        <taxon>Suillineae</taxon>
        <taxon>Suillaceae</taxon>
        <taxon>Suillus</taxon>
    </lineage>
</organism>
<sequence>MSDLDEAVKRHRTALLRHPPCGMMSDLDEAIELHQAVLLLLPLGHSYRSSCLNNLGLSLRDRFLQRGMMSDLDEAIKLHCAALLLHPPGHSD</sequence>
<dbReference type="OrthoDB" id="3224744at2759"/>
<dbReference type="Proteomes" id="UP000823399">
    <property type="component" value="Unassembled WGS sequence"/>
</dbReference>